<dbReference type="PROSITE" id="PS50048">
    <property type="entry name" value="ZN2_CY6_FUNGAL_2"/>
    <property type="match status" value="1"/>
</dbReference>
<dbReference type="PANTHER" id="PTHR31001">
    <property type="entry name" value="UNCHARACTERIZED TRANSCRIPTIONAL REGULATORY PROTEIN"/>
    <property type="match status" value="1"/>
</dbReference>
<dbReference type="InterPro" id="IPR007219">
    <property type="entry name" value="XnlR_reg_dom"/>
</dbReference>
<keyword evidence="7" id="KW-1185">Reference proteome</keyword>
<dbReference type="SMART" id="SM00906">
    <property type="entry name" value="Fungal_trans"/>
    <property type="match status" value="1"/>
</dbReference>
<protein>
    <recommendedName>
        <fullName evidence="5">Zn(2)-C6 fungal-type domain-containing protein</fullName>
    </recommendedName>
</protein>
<accession>A0A1Y2DCD2</accession>
<dbReference type="CDD" id="cd12148">
    <property type="entry name" value="fungal_TF_MHR"/>
    <property type="match status" value="1"/>
</dbReference>
<dbReference type="Gene3D" id="4.10.240.10">
    <property type="entry name" value="Zn(2)-C6 fungal-type DNA-binding domain"/>
    <property type="match status" value="1"/>
</dbReference>
<dbReference type="GO" id="GO:0006351">
    <property type="term" value="P:DNA-templated transcription"/>
    <property type="evidence" value="ECO:0007669"/>
    <property type="project" value="InterPro"/>
</dbReference>
<comment type="caution">
    <text evidence="6">The sequence shown here is derived from an EMBL/GenBank/DDBJ whole genome shotgun (WGS) entry which is preliminary data.</text>
</comment>
<keyword evidence="3" id="KW-0539">Nucleus</keyword>
<dbReference type="GO" id="GO:0003677">
    <property type="term" value="F:DNA binding"/>
    <property type="evidence" value="ECO:0007669"/>
    <property type="project" value="InterPro"/>
</dbReference>
<comment type="subcellular location">
    <subcellularLocation>
        <location evidence="1">Nucleus</location>
    </subcellularLocation>
</comment>
<dbReference type="Proteomes" id="UP000193689">
    <property type="component" value="Unassembled WGS sequence"/>
</dbReference>
<dbReference type="InterPro" id="IPR036864">
    <property type="entry name" value="Zn2-C6_fun-type_DNA-bd_sf"/>
</dbReference>
<feature type="domain" description="Zn(2)-C6 fungal-type" evidence="5">
    <location>
        <begin position="19"/>
        <end position="50"/>
    </location>
</feature>
<dbReference type="InterPro" id="IPR001138">
    <property type="entry name" value="Zn2Cys6_DnaBD"/>
</dbReference>
<dbReference type="GO" id="GO:0008270">
    <property type="term" value="F:zinc ion binding"/>
    <property type="evidence" value="ECO:0007669"/>
    <property type="project" value="InterPro"/>
</dbReference>
<feature type="compositionally biased region" description="Low complexity" evidence="4">
    <location>
        <begin position="53"/>
        <end position="71"/>
    </location>
</feature>
<dbReference type="Pfam" id="PF00172">
    <property type="entry name" value="Zn_clus"/>
    <property type="match status" value="1"/>
</dbReference>
<evidence type="ECO:0000259" key="5">
    <source>
        <dbReference type="PROSITE" id="PS50048"/>
    </source>
</evidence>
<gene>
    <name evidence="6" type="ORF">BCR38DRAFT_490307</name>
</gene>
<reference evidence="6 7" key="1">
    <citation type="submission" date="2016-07" db="EMBL/GenBank/DDBJ databases">
        <title>Pervasive Adenine N6-methylation of Active Genes in Fungi.</title>
        <authorList>
            <consortium name="DOE Joint Genome Institute"/>
            <person name="Mondo S.J."/>
            <person name="Dannebaum R.O."/>
            <person name="Kuo R.C."/>
            <person name="Labutti K."/>
            <person name="Haridas S."/>
            <person name="Kuo A."/>
            <person name="Salamov A."/>
            <person name="Ahrendt S.R."/>
            <person name="Lipzen A."/>
            <person name="Sullivan W."/>
            <person name="Andreopoulos W.B."/>
            <person name="Clum A."/>
            <person name="Lindquist E."/>
            <person name="Daum C."/>
            <person name="Ramamoorthy G.K."/>
            <person name="Gryganskyi A."/>
            <person name="Culley D."/>
            <person name="Magnuson J.K."/>
            <person name="James T.Y."/>
            <person name="O'Malley M.A."/>
            <person name="Stajich J.E."/>
            <person name="Spatafora J.W."/>
            <person name="Visel A."/>
            <person name="Grigoriev I.V."/>
        </authorList>
    </citation>
    <scope>NUCLEOTIDE SEQUENCE [LARGE SCALE GENOMIC DNA]</scope>
    <source>
        <strain evidence="6 7">CBS 129021</strain>
    </source>
</reference>
<keyword evidence="2" id="KW-0479">Metal-binding</keyword>
<evidence type="ECO:0000256" key="2">
    <source>
        <dbReference type="ARBA" id="ARBA00022723"/>
    </source>
</evidence>
<evidence type="ECO:0000256" key="1">
    <source>
        <dbReference type="ARBA" id="ARBA00004123"/>
    </source>
</evidence>
<name>A0A1Y2DCD2_9PEZI</name>
<dbReference type="Pfam" id="PF04082">
    <property type="entry name" value="Fungal_trans"/>
    <property type="match status" value="1"/>
</dbReference>
<dbReference type="GO" id="GO:0005634">
    <property type="term" value="C:nucleus"/>
    <property type="evidence" value="ECO:0007669"/>
    <property type="project" value="UniProtKB-SubCell"/>
</dbReference>
<feature type="region of interest" description="Disordered" evidence="4">
    <location>
        <begin position="53"/>
        <end position="109"/>
    </location>
</feature>
<feature type="region of interest" description="Disordered" evidence="4">
    <location>
        <begin position="127"/>
        <end position="159"/>
    </location>
</feature>
<evidence type="ECO:0000256" key="3">
    <source>
        <dbReference type="ARBA" id="ARBA00023242"/>
    </source>
</evidence>
<proteinExistence type="predicted"/>
<evidence type="ECO:0000313" key="7">
    <source>
        <dbReference type="Proteomes" id="UP000193689"/>
    </source>
</evidence>
<dbReference type="CDD" id="cd00067">
    <property type="entry name" value="GAL4"/>
    <property type="match status" value="1"/>
</dbReference>
<organism evidence="6 7">
    <name type="scientific">Pseudomassariella vexata</name>
    <dbReference type="NCBI Taxonomy" id="1141098"/>
    <lineage>
        <taxon>Eukaryota</taxon>
        <taxon>Fungi</taxon>
        <taxon>Dikarya</taxon>
        <taxon>Ascomycota</taxon>
        <taxon>Pezizomycotina</taxon>
        <taxon>Sordariomycetes</taxon>
        <taxon>Xylariomycetidae</taxon>
        <taxon>Amphisphaeriales</taxon>
        <taxon>Pseudomassariaceae</taxon>
        <taxon>Pseudomassariella</taxon>
    </lineage>
</organism>
<dbReference type="SUPFAM" id="SSF57701">
    <property type="entry name" value="Zn2/Cys6 DNA-binding domain"/>
    <property type="match status" value="1"/>
</dbReference>
<dbReference type="OrthoDB" id="6612291at2759"/>
<dbReference type="EMBL" id="MCFJ01000021">
    <property type="protein sequence ID" value="ORY56857.1"/>
    <property type="molecule type" value="Genomic_DNA"/>
</dbReference>
<dbReference type="GO" id="GO:0000981">
    <property type="term" value="F:DNA-binding transcription factor activity, RNA polymerase II-specific"/>
    <property type="evidence" value="ECO:0007669"/>
    <property type="project" value="InterPro"/>
</dbReference>
<dbReference type="AlphaFoldDB" id="A0A1Y2DCD2"/>
<sequence>MDGSTIIAIQRRPNGRLQACDPCRQSKLACNHSIPCIRCKKWNIVDRCIYSASGSSPRRSTASSASASSIVRRPEPARSLPQSLPAITPSLTSRLSTSPDSLPPNSAAVQPGYLGFTSFSTPYEETRNSLSLLDPQSPSHRTNQNRRSSGVAGQSPVSHAGNIMSPVVQELALHVLRQIPIPEDGPRMFEPNISFFDGWVNIMSKTVLEQLYAMWGHCLGTTRNPAQLEELARTICVNTIKSTSDAIRDPNAWMAQFVGHNLRWDSLGALFTFWKLSPESPLAVVNQELICNCIRLCRQFTEGNVVLVYLYHQRARLQSIFSGDAGFETWRYHAQMVQLITFLGHHAETNTEKPYMPTLVSEAKRCMLWLIYCMDKVAVSFTGRPPLLTQVYISTPLPLDLDVNWLLVDQDVLAQNLDKLVDDQGWNLTGGLYGSTMDRTRAQLFKVREDIFVIALGSKKASIEQILDLKSCAAQATRVLPPSITYRPEDIRDLNVDVRHLFIRLLHKLDHLQNLFFIERMLILRYQQDGGELLALSFEMVALTLNLWTHMDRFFAKRKDFEWILMGYGAPAGGILCMEILKPTLSGSHPQNPHITRSSIVQKLSLLVGFLEWVGPSAPNANIAANTIATIQQVLDHSLKHASTKPRPCPG</sequence>
<feature type="compositionally biased region" description="Low complexity" evidence="4">
    <location>
        <begin position="88"/>
        <end position="104"/>
    </location>
</feature>
<dbReference type="GeneID" id="63780719"/>
<dbReference type="SMART" id="SM00066">
    <property type="entry name" value="GAL4"/>
    <property type="match status" value="1"/>
</dbReference>
<dbReference type="PANTHER" id="PTHR31001:SF40">
    <property type="entry name" value="ZN(II)2CYS6 TRANSCRIPTION FACTOR (EUROFUNG)"/>
    <property type="match status" value="1"/>
</dbReference>
<dbReference type="InParanoid" id="A0A1Y2DCD2"/>
<feature type="compositionally biased region" description="Polar residues" evidence="4">
    <location>
        <begin position="127"/>
        <end position="157"/>
    </location>
</feature>
<dbReference type="STRING" id="1141098.A0A1Y2DCD2"/>
<evidence type="ECO:0000313" key="6">
    <source>
        <dbReference type="EMBL" id="ORY56857.1"/>
    </source>
</evidence>
<dbReference type="InterPro" id="IPR050613">
    <property type="entry name" value="Sec_Metabolite_Reg"/>
</dbReference>
<dbReference type="RefSeq" id="XP_040710324.1">
    <property type="nucleotide sequence ID" value="XM_040864507.1"/>
</dbReference>
<dbReference type="PROSITE" id="PS00463">
    <property type="entry name" value="ZN2_CY6_FUNGAL_1"/>
    <property type="match status" value="1"/>
</dbReference>
<evidence type="ECO:0000256" key="4">
    <source>
        <dbReference type="SAM" id="MobiDB-lite"/>
    </source>
</evidence>